<evidence type="ECO:0000313" key="5">
    <source>
        <dbReference type="EMBL" id="XBO41331.1"/>
    </source>
</evidence>
<dbReference type="NCBIfam" id="TIGR01509">
    <property type="entry name" value="HAD-SF-IA-v3"/>
    <property type="match status" value="1"/>
</dbReference>
<dbReference type="SFLD" id="SFLDG01135">
    <property type="entry name" value="C1.5.6:_HAD__Beta-PGM__Phospha"/>
    <property type="match status" value="1"/>
</dbReference>
<dbReference type="PANTHER" id="PTHR46193">
    <property type="entry name" value="6-PHOSPHOGLUCONATE PHOSPHATASE"/>
    <property type="match status" value="1"/>
</dbReference>
<accession>A0AAU7JMA7</accession>
<dbReference type="Gene3D" id="3.40.50.1000">
    <property type="entry name" value="HAD superfamily/HAD-like"/>
    <property type="match status" value="1"/>
</dbReference>
<dbReference type="SUPFAM" id="SSF56784">
    <property type="entry name" value="HAD-like"/>
    <property type="match status" value="1"/>
</dbReference>
<dbReference type="GO" id="GO:0016787">
    <property type="term" value="F:hydrolase activity"/>
    <property type="evidence" value="ECO:0007669"/>
    <property type="project" value="UniProtKB-KW"/>
</dbReference>
<keyword evidence="3" id="KW-0479">Metal-binding</keyword>
<dbReference type="RefSeq" id="WP_406858182.1">
    <property type="nucleotide sequence ID" value="NZ_CP157484.1"/>
</dbReference>
<comment type="cofactor">
    <cofactor evidence="1">
        <name>Mg(2+)</name>
        <dbReference type="ChEBI" id="CHEBI:18420"/>
    </cofactor>
</comment>
<dbReference type="PRINTS" id="PR00413">
    <property type="entry name" value="HADHALOGNASE"/>
</dbReference>
<dbReference type="CDD" id="cd07526">
    <property type="entry name" value="HAD_BPGM_like"/>
    <property type="match status" value="1"/>
</dbReference>
<dbReference type="InterPro" id="IPR036412">
    <property type="entry name" value="HAD-like_sf"/>
</dbReference>
<dbReference type="Gene3D" id="1.10.150.240">
    <property type="entry name" value="Putative phosphatase, domain 2"/>
    <property type="match status" value="1"/>
</dbReference>
<comment type="similarity">
    <text evidence="2">Belongs to the HAD-like hydrolase superfamily. CbbY/CbbZ/Gph/YieH family.</text>
</comment>
<dbReference type="EC" id="3.1.3.-" evidence="5"/>
<dbReference type="GO" id="GO:0046872">
    <property type="term" value="F:metal ion binding"/>
    <property type="evidence" value="ECO:0007669"/>
    <property type="project" value="UniProtKB-KW"/>
</dbReference>
<dbReference type="InterPro" id="IPR006439">
    <property type="entry name" value="HAD-SF_hydro_IA"/>
</dbReference>
<evidence type="ECO:0000256" key="4">
    <source>
        <dbReference type="ARBA" id="ARBA00022842"/>
    </source>
</evidence>
<organism evidence="5">
    <name type="scientific">Alsobacter sp. KACC 23698</name>
    <dbReference type="NCBI Taxonomy" id="3149229"/>
    <lineage>
        <taxon>Bacteria</taxon>
        <taxon>Pseudomonadati</taxon>
        <taxon>Pseudomonadota</taxon>
        <taxon>Alphaproteobacteria</taxon>
        <taxon>Hyphomicrobiales</taxon>
        <taxon>Alsobacteraceae</taxon>
        <taxon>Alsobacter</taxon>
    </lineage>
</organism>
<evidence type="ECO:0000256" key="1">
    <source>
        <dbReference type="ARBA" id="ARBA00001946"/>
    </source>
</evidence>
<dbReference type="SFLD" id="SFLDG01129">
    <property type="entry name" value="C1.5:_HAD__Beta-PGM__Phosphata"/>
    <property type="match status" value="1"/>
</dbReference>
<proteinExistence type="inferred from homology"/>
<dbReference type="AlphaFoldDB" id="A0AAU7JMA7"/>
<dbReference type="Pfam" id="PF00702">
    <property type="entry name" value="Hydrolase"/>
    <property type="match status" value="1"/>
</dbReference>
<dbReference type="InterPro" id="IPR051600">
    <property type="entry name" value="Beta-PGM-like"/>
</dbReference>
<dbReference type="InterPro" id="IPR023198">
    <property type="entry name" value="PGP-like_dom2"/>
</dbReference>
<keyword evidence="4" id="KW-0460">Magnesium</keyword>
<dbReference type="InterPro" id="IPR023214">
    <property type="entry name" value="HAD_sf"/>
</dbReference>
<gene>
    <name evidence="5" type="ORF">ABEG18_11410</name>
</gene>
<dbReference type="EMBL" id="CP157484">
    <property type="protein sequence ID" value="XBO41331.1"/>
    <property type="molecule type" value="Genomic_DNA"/>
</dbReference>
<protein>
    <submittedName>
        <fullName evidence="5">HAD family hydrolase</fullName>
        <ecNumber evidence="5">3.1.3.-</ecNumber>
    </submittedName>
</protein>
<keyword evidence="5" id="KW-0378">Hydrolase</keyword>
<reference evidence="5" key="1">
    <citation type="submission" date="2024-05" db="EMBL/GenBank/DDBJ databases">
        <authorList>
            <person name="Kim S."/>
            <person name="Heo J."/>
            <person name="Choi H."/>
            <person name="Choi Y."/>
            <person name="Kwon S.-W."/>
            <person name="Kim Y."/>
        </authorList>
    </citation>
    <scope>NUCLEOTIDE SEQUENCE</scope>
    <source>
        <strain evidence="5">KACC 23698</strain>
    </source>
</reference>
<dbReference type="SFLD" id="SFLDS00003">
    <property type="entry name" value="Haloacid_Dehalogenase"/>
    <property type="match status" value="1"/>
</dbReference>
<dbReference type="PANTHER" id="PTHR46193:SF10">
    <property type="entry name" value="6-PHOSPHOGLUCONATE PHOSPHATASE"/>
    <property type="match status" value="1"/>
</dbReference>
<evidence type="ECO:0000256" key="3">
    <source>
        <dbReference type="ARBA" id="ARBA00022723"/>
    </source>
</evidence>
<name>A0AAU7JMA7_9HYPH</name>
<sequence length="241" mass="25353">MRHLIELKRVHPVEREPAPASAADMRLVIFDFDGVVVDSEAIACRVLATALSRHGFPADVSLVVDRYLGRAFSVVRDDYAAALGRPIPDDFSSDYGRELEAAFRADLRPMAGVAAALDHLAARGLPFAIASSSSQGRIAQALSVTALAGHFGDRIFDAAMVERGKPAPDLFLYVARQMGAAPAQSLVIEDSPAGVRAGKAAGMTVWGFTGGAHHASFDGDAALQAAGADRLITSMADLLVL</sequence>
<evidence type="ECO:0000256" key="2">
    <source>
        <dbReference type="ARBA" id="ARBA00006171"/>
    </source>
</evidence>